<dbReference type="CDD" id="cd02440">
    <property type="entry name" value="AdoMet_MTases"/>
    <property type="match status" value="1"/>
</dbReference>
<reference evidence="2" key="1">
    <citation type="journal article" date="2015" name="PLoS Genet.">
        <title>The dynamic genome and transcriptome of the human fungal pathogen Blastomyces and close relative Emmonsia.</title>
        <authorList>
            <person name="Munoz J.F."/>
            <person name="Gauthier G.M."/>
            <person name="Desjardins C.A."/>
            <person name="Gallo J.E."/>
            <person name="Holder J."/>
            <person name="Sullivan T.D."/>
            <person name="Marty A.J."/>
            <person name="Carmen J.C."/>
            <person name="Chen Z."/>
            <person name="Ding L."/>
            <person name="Gujja S."/>
            <person name="Magrini V."/>
            <person name="Misas E."/>
            <person name="Mitreva M."/>
            <person name="Priest M."/>
            <person name="Saif S."/>
            <person name="Whiston E.A."/>
            <person name="Young S."/>
            <person name="Zeng Q."/>
            <person name="Goldman W.E."/>
            <person name="Mardis E.R."/>
            <person name="Taylor J.W."/>
            <person name="McEwen J.G."/>
            <person name="Clay O.K."/>
            <person name="Klein B.S."/>
            <person name="Cuomo C.A."/>
        </authorList>
    </citation>
    <scope>NUCLEOTIDE SEQUENCE [LARGE SCALE GENOMIC DNA]</scope>
    <source>
        <strain evidence="2">UAMH 3008</strain>
    </source>
</reference>
<dbReference type="Pfam" id="PF10294">
    <property type="entry name" value="Methyltransf_16"/>
    <property type="match status" value="1"/>
</dbReference>
<dbReference type="PANTHER" id="PTHR14614:SF130">
    <property type="entry name" value="PROTEIN-LYSINE N-METHYLTRANSFERASE EEF2KMT"/>
    <property type="match status" value="1"/>
</dbReference>
<evidence type="ECO:0008006" key="3">
    <source>
        <dbReference type="Google" id="ProtNLM"/>
    </source>
</evidence>
<dbReference type="OrthoDB" id="194386at2759"/>
<dbReference type="PANTHER" id="PTHR14614">
    <property type="entry name" value="HEPATOCELLULAR CARCINOMA-ASSOCIATED ANTIGEN"/>
    <property type="match status" value="1"/>
</dbReference>
<dbReference type="EMBL" id="LCZI01000208">
    <property type="protein sequence ID" value="KKZ67719.1"/>
    <property type="molecule type" value="Genomic_DNA"/>
</dbReference>
<dbReference type="Gene3D" id="3.40.50.150">
    <property type="entry name" value="Vaccinia Virus protein VP39"/>
    <property type="match status" value="1"/>
</dbReference>
<dbReference type="GO" id="GO:0008757">
    <property type="term" value="F:S-adenosylmethionine-dependent methyltransferase activity"/>
    <property type="evidence" value="ECO:0007669"/>
    <property type="project" value="UniProtKB-ARBA"/>
</dbReference>
<gene>
    <name evidence="1" type="ORF">EMCG_06586</name>
</gene>
<dbReference type="Proteomes" id="UP000034164">
    <property type="component" value="Unassembled WGS sequence"/>
</dbReference>
<dbReference type="VEuPathDB" id="FungiDB:EMCG_06586"/>
<dbReference type="InterPro" id="IPR029063">
    <property type="entry name" value="SAM-dependent_MTases_sf"/>
</dbReference>
<dbReference type="AlphaFoldDB" id="A0A0G2J6K8"/>
<name>A0A0G2J6K8_9EURO</name>
<organism evidence="1 2">
    <name type="scientific">[Emmonsia] crescens</name>
    <dbReference type="NCBI Taxonomy" id="73230"/>
    <lineage>
        <taxon>Eukaryota</taxon>
        <taxon>Fungi</taxon>
        <taxon>Dikarya</taxon>
        <taxon>Ascomycota</taxon>
        <taxon>Pezizomycotina</taxon>
        <taxon>Eurotiomycetes</taxon>
        <taxon>Eurotiomycetidae</taxon>
        <taxon>Onygenales</taxon>
        <taxon>Ajellomycetaceae</taxon>
        <taxon>Emergomyces</taxon>
    </lineage>
</organism>
<sequence length="350" mass="39614">MTQPPIDHEGQVDLLVAQYLQLLEPQHLSIPPNNVLIKTEVQQLICQRMFDEARVWPIPPLGYRIRILKILISKLEESISNFEEDEILDDLMRSYTDLISLPRLSPVEEAQISSYVRYAAPRGRDSRGSHNDQFVITSENRNLIIASGTTGFRTWEAALHLGTYLSTPEGRSLIEGKNIVELGSGTGFLAMYCLKCLGARSVTATDRDPALISSIKDCAMWNDLSCTRINANIWEWGTPFQPDWLSSLGKTYQSFDVALGADLIYDLDLVHLLFSTLRELFDKHRIKVFIMSAVHRNPETFNAFLKACETSGLNSRRVDFESPPLESQGGLYHRTDVPIWTYMISPPLLP</sequence>
<accession>A0A0G2J6K8</accession>
<comment type="caution">
    <text evidence="1">The sequence shown here is derived from an EMBL/GenBank/DDBJ whole genome shotgun (WGS) entry which is preliminary data.</text>
</comment>
<protein>
    <recommendedName>
        <fullName evidence="3">Protein-lysine N-methyltransferase EFM3</fullName>
    </recommendedName>
</protein>
<dbReference type="SUPFAM" id="SSF53335">
    <property type="entry name" value="S-adenosyl-L-methionine-dependent methyltransferases"/>
    <property type="match status" value="1"/>
</dbReference>
<dbReference type="GO" id="GO:0005737">
    <property type="term" value="C:cytoplasm"/>
    <property type="evidence" value="ECO:0007669"/>
    <property type="project" value="TreeGrafter"/>
</dbReference>
<proteinExistence type="predicted"/>
<evidence type="ECO:0000313" key="1">
    <source>
        <dbReference type="EMBL" id="KKZ67719.1"/>
    </source>
</evidence>
<evidence type="ECO:0000313" key="2">
    <source>
        <dbReference type="Proteomes" id="UP000034164"/>
    </source>
</evidence>
<dbReference type="InterPro" id="IPR019410">
    <property type="entry name" value="Methyltransf_16"/>
</dbReference>